<keyword evidence="2" id="KW-0472">Membrane</keyword>
<sequence length="542" mass="60715">MPTLLTTMGIFGTFFGIVLGLLAFNQLDIEASIPPLLDGLKTAFITSLAGIFSSLVFKVLSTFSFLQPKKAKVSVSQATPEAILDAMQAQVSEIKQLKDALVGNEESTLFGQLKILRGDINDNAKFSLKNTQEQAVNQQAVFEGFSEKLWLKLQDFADTLSKSATEQVIEALKQVINDFNHNLTEQFGDNFKQLNEAVHKLVDWQENYKNQLEQMQLQYEQGVQSIHATELSIAHISEHSRAIPEYMDKLKSVMEVNQHQLKELERHLDVFKQMRDKAVAAIPQIQQHVEGVISDIASAVSTASDHYKLLLSDSDDYIKTHAEISNELLDKFANETEKGITRIDERLIESSTQISNNIDTAANAFTDNTARTNQSLQTSSDHLQSQTDVIKQHLHDAVSEINSTMRNMIETLVVDAKEMTSTMKQANQNLVADTEHVRDSVVKSADKLQQRLNEVIDEAATQQIDQAKRTFNAMEEQIKQQVGLTGEAVDSQLKLIDTAMQQEINRVMNEMGLALAQVSGRFVQDYTRLTEAMNEVINQQVA</sequence>
<keyword evidence="2" id="KW-0812">Transmembrane</keyword>
<evidence type="ECO:0000313" key="4">
    <source>
        <dbReference type="Proteomes" id="UP001203423"/>
    </source>
</evidence>
<dbReference type="Proteomes" id="UP001203423">
    <property type="component" value="Unassembled WGS sequence"/>
</dbReference>
<keyword evidence="4" id="KW-1185">Reference proteome</keyword>
<dbReference type="EMBL" id="JAKIKS010000005">
    <property type="protein sequence ID" value="MCL1123395.1"/>
    <property type="molecule type" value="Genomic_DNA"/>
</dbReference>
<reference evidence="3 4" key="1">
    <citation type="submission" date="2022-01" db="EMBL/GenBank/DDBJ databases">
        <title>Whole genome-based taxonomy of the Shewanellaceae.</title>
        <authorList>
            <person name="Martin-Rodriguez A.J."/>
        </authorList>
    </citation>
    <scope>NUCLEOTIDE SEQUENCE [LARGE SCALE GENOMIC DNA]</scope>
    <source>
        <strain evidence="3 4">DSM 17177</strain>
    </source>
</reference>
<organism evidence="3 4">
    <name type="scientific">Shewanella surugensis</name>
    <dbReference type="NCBI Taxonomy" id="212020"/>
    <lineage>
        <taxon>Bacteria</taxon>
        <taxon>Pseudomonadati</taxon>
        <taxon>Pseudomonadota</taxon>
        <taxon>Gammaproteobacteria</taxon>
        <taxon>Alteromonadales</taxon>
        <taxon>Shewanellaceae</taxon>
        <taxon>Shewanella</taxon>
    </lineage>
</organism>
<evidence type="ECO:0000256" key="1">
    <source>
        <dbReference type="SAM" id="Coils"/>
    </source>
</evidence>
<evidence type="ECO:0008006" key="5">
    <source>
        <dbReference type="Google" id="ProtNLM"/>
    </source>
</evidence>
<protein>
    <recommendedName>
        <fullName evidence="5">Methyl-accepting chemotaxis protein</fullName>
    </recommendedName>
</protein>
<feature type="transmembrane region" description="Helical" evidence="2">
    <location>
        <begin position="7"/>
        <end position="24"/>
    </location>
</feature>
<feature type="coiled-coil region" evidence="1">
    <location>
        <begin position="409"/>
        <end position="477"/>
    </location>
</feature>
<keyword evidence="1" id="KW-0175">Coiled coil</keyword>
<proteinExistence type="predicted"/>
<feature type="coiled-coil region" evidence="1">
    <location>
        <begin position="247"/>
        <end position="281"/>
    </location>
</feature>
<evidence type="ECO:0000256" key="2">
    <source>
        <dbReference type="SAM" id="Phobius"/>
    </source>
</evidence>
<gene>
    <name evidence="3" type="ORF">L2764_02590</name>
</gene>
<name>A0ABT0L6V0_9GAMM</name>
<accession>A0ABT0L6V0</accession>
<dbReference type="Gene3D" id="1.20.120.20">
    <property type="entry name" value="Apolipoprotein"/>
    <property type="match status" value="1"/>
</dbReference>
<feature type="transmembrane region" description="Helical" evidence="2">
    <location>
        <begin position="44"/>
        <end position="66"/>
    </location>
</feature>
<dbReference type="RefSeq" id="WP_248938682.1">
    <property type="nucleotide sequence ID" value="NZ_JAKIKS010000005.1"/>
</dbReference>
<dbReference type="SUPFAM" id="SSF47162">
    <property type="entry name" value="Apolipoprotein"/>
    <property type="match status" value="1"/>
</dbReference>
<keyword evidence="2" id="KW-1133">Transmembrane helix</keyword>
<evidence type="ECO:0000313" key="3">
    <source>
        <dbReference type="EMBL" id="MCL1123395.1"/>
    </source>
</evidence>
<comment type="caution">
    <text evidence="3">The sequence shown here is derived from an EMBL/GenBank/DDBJ whole genome shotgun (WGS) entry which is preliminary data.</text>
</comment>